<proteinExistence type="predicted"/>
<name>V3ZNZ6_LOTGI</name>
<accession>V3ZNZ6</accession>
<evidence type="ECO:0000256" key="5">
    <source>
        <dbReference type="SAM" id="Phobius"/>
    </source>
</evidence>
<evidence type="ECO:0000313" key="7">
    <source>
        <dbReference type="Proteomes" id="UP000030746"/>
    </source>
</evidence>
<sequence length="110" mass="12544">YGKGVCTWMFNSIGIIVAFYVPVCISLLVNIVSFIITLCGIERSSISSTVTNLENHRPHRQRCLIYTKLSFIMGLTWIFGIVGAIVHNEILWYVFIIFNGLQGFFIFLSF</sequence>
<dbReference type="AlphaFoldDB" id="V3ZNZ6"/>
<feature type="non-terminal residue" evidence="6">
    <location>
        <position position="110"/>
    </location>
</feature>
<evidence type="ECO:0000313" key="6">
    <source>
        <dbReference type="EMBL" id="ESO93108.1"/>
    </source>
</evidence>
<feature type="transmembrane region" description="Helical" evidence="5">
    <location>
        <begin position="90"/>
        <end position="108"/>
    </location>
</feature>
<dbReference type="KEGG" id="lgi:LOTGIDRAFT_58438"/>
<dbReference type="PANTHER" id="PTHR45902:SF4">
    <property type="entry name" value="G-PROTEIN COUPLED RECEPTORS FAMILY 2 PROFILE 2 DOMAIN-CONTAINING PROTEIN"/>
    <property type="match status" value="1"/>
</dbReference>
<evidence type="ECO:0000256" key="2">
    <source>
        <dbReference type="ARBA" id="ARBA00022692"/>
    </source>
</evidence>
<keyword evidence="2 5" id="KW-0812">Transmembrane</keyword>
<evidence type="ECO:0000256" key="4">
    <source>
        <dbReference type="ARBA" id="ARBA00023136"/>
    </source>
</evidence>
<dbReference type="Gene3D" id="1.20.1070.10">
    <property type="entry name" value="Rhodopsin 7-helix transmembrane proteins"/>
    <property type="match status" value="1"/>
</dbReference>
<dbReference type="Pfam" id="PF00002">
    <property type="entry name" value="7tm_2"/>
    <property type="match status" value="1"/>
</dbReference>
<gene>
    <name evidence="6" type="ORF">LOTGIDRAFT_58438</name>
</gene>
<keyword evidence="3 5" id="KW-1133">Transmembrane helix</keyword>
<dbReference type="InterPro" id="IPR053231">
    <property type="entry name" value="GPCR_LN-TM7"/>
</dbReference>
<dbReference type="OrthoDB" id="6134459at2759"/>
<dbReference type="GeneID" id="20251444"/>
<dbReference type="CTD" id="20251444"/>
<dbReference type="GO" id="GO:0016020">
    <property type="term" value="C:membrane"/>
    <property type="evidence" value="ECO:0007669"/>
    <property type="project" value="UniProtKB-SubCell"/>
</dbReference>
<dbReference type="EMBL" id="KB201977">
    <property type="protein sequence ID" value="ESO93108.1"/>
    <property type="molecule type" value="Genomic_DNA"/>
</dbReference>
<dbReference type="InterPro" id="IPR000832">
    <property type="entry name" value="GPCR_2_secretin-like"/>
</dbReference>
<protein>
    <recommendedName>
        <fullName evidence="8">G-protein coupled receptors family 2 profile 2 domain-containing protein</fullName>
    </recommendedName>
</protein>
<dbReference type="PANTHER" id="PTHR45902">
    <property type="entry name" value="LATROPHILIN RECEPTOR-LIKE PROTEIN A"/>
    <property type="match status" value="1"/>
</dbReference>
<keyword evidence="7" id="KW-1185">Reference proteome</keyword>
<dbReference type="HOGENOM" id="CLU_2177355_0_0_1"/>
<dbReference type="Proteomes" id="UP000030746">
    <property type="component" value="Unassembled WGS sequence"/>
</dbReference>
<feature type="transmembrane region" description="Helical" evidence="5">
    <location>
        <begin position="12"/>
        <end position="42"/>
    </location>
</feature>
<comment type="subcellular location">
    <subcellularLocation>
        <location evidence="1">Membrane</location>
        <topology evidence="1">Multi-pass membrane protein</topology>
    </subcellularLocation>
</comment>
<evidence type="ECO:0000256" key="3">
    <source>
        <dbReference type="ARBA" id="ARBA00022989"/>
    </source>
</evidence>
<dbReference type="GO" id="GO:0004930">
    <property type="term" value="F:G protein-coupled receptor activity"/>
    <property type="evidence" value="ECO:0007669"/>
    <property type="project" value="InterPro"/>
</dbReference>
<feature type="non-terminal residue" evidence="6">
    <location>
        <position position="1"/>
    </location>
</feature>
<keyword evidence="4 5" id="KW-0472">Membrane</keyword>
<evidence type="ECO:0000256" key="1">
    <source>
        <dbReference type="ARBA" id="ARBA00004141"/>
    </source>
</evidence>
<feature type="transmembrane region" description="Helical" evidence="5">
    <location>
        <begin position="63"/>
        <end position="84"/>
    </location>
</feature>
<reference evidence="6 7" key="1">
    <citation type="journal article" date="2013" name="Nature">
        <title>Insights into bilaterian evolution from three spiralian genomes.</title>
        <authorList>
            <person name="Simakov O."/>
            <person name="Marletaz F."/>
            <person name="Cho S.J."/>
            <person name="Edsinger-Gonzales E."/>
            <person name="Havlak P."/>
            <person name="Hellsten U."/>
            <person name="Kuo D.H."/>
            <person name="Larsson T."/>
            <person name="Lv J."/>
            <person name="Arendt D."/>
            <person name="Savage R."/>
            <person name="Osoegawa K."/>
            <person name="de Jong P."/>
            <person name="Grimwood J."/>
            <person name="Chapman J.A."/>
            <person name="Shapiro H."/>
            <person name="Aerts A."/>
            <person name="Otillar R.P."/>
            <person name="Terry A.Y."/>
            <person name="Boore J.L."/>
            <person name="Grigoriev I.V."/>
            <person name="Lindberg D.R."/>
            <person name="Seaver E.C."/>
            <person name="Weisblat D.A."/>
            <person name="Putnam N.H."/>
            <person name="Rokhsar D.S."/>
        </authorList>
    </citation>
    <scope>NUCLEOTIDE SEQUENCE [LARGE SCALE GENOMIC DNA]</scope>
</reference>
<dbReference type="RefSeq" id="XP_009056157.1">
    <property type="nucleotide sequence ID" value="XM_009057909.1"/>
</dbReference>
<organism evidence="6 7">
    <name type="scientific">Lottia gigantea</name>
    <name type="common">Giant owl limpet</name>
    <dbReference type="NCBI Taxonomy" id="225164"/>
    <lineage>
        <taxon>Eukaryota</taxon>
        <taxon>Metazoa</taxon>
        <taxon>Spiralia</taxon>
        <taxon>Lophotrochozoa</taxon>
        <taxon>Mollusca</taxon>
        <taxon>Gastropoda</taxon>
        <taxon>Patellogastropoda</taxon>
        <taxon>Lottioidea</taxon>
        <taxon>Lottiidae</taxon>
        <taxon>Lottia</taxon>
    </lineage>
</organism>
<evidence type="ECO:0008006" key="8">
    <source>
        <dbReference type="Google" id="ProtNLM"/>
    </source>
</evidence>